<dbReference type="Gene3D" id="2.60.220.30">
    <property type="match status" value="2"/>
</dbReference>
<dbReference type="InterPro" id="IPR032675">
    <property type="entry name" value="LRR_dom_sf"/>
</dbReference>
<keyword evidence="9" id="KW-1185">Reference proteome</keyword>
<reference evidence="8 9" key="1">
    <citation type="submission" date="2020-02" db="EMBL/GenBank/DDBJ databases">
        <title>A chromosome-scale genome assembly of the black bullhead catfish (Ameiurus melas).</title>
        <authorList>
            <person name="Wen M."/>
            <person name="Zham M."/>
            <person name="Cabau C."/>
            <person name="Klopp C."/>
            <person name="Donnadieu C."/>
            <person name="Roques C."/>
            <person name="Bouchez O."/>
            <person name="Lampietro C."/>
            <person name="Jouanno E."/>
            <person name="Herpin A."/>
            <person name="Louis A."/>
            <person name="Berthelot C."/>
            <person name="Parey E."/>
            <person name="Roest-Crollius H."/>
            <person name="Braasch I."/>
            <person name="Postlethwait J."/>
            <person name="Robinson-Rechavi M."/>
            <person name="Echchiki A."/>
            <person name="Begum T."/>
            <person name="Montfort J."/>
            <person name="Schartl M."/>
            <person name="Bobe J."/>
            <person name="Guiguen Y."/>
        </authorList>
    </citation>
    <scope>NUCLEOTIDE SEQUENCE [LARGE SCALE GENOMIC DNA]</scope>
    <source>
        <strain evidence="8">M_S1</strain>
        <tissue evidence="8">Blood</tissue>
    </source>
</reference>
<feature type="domain" description="Death" evidence="6">
    <location>
        <begin position="873"/>
        <end position="959"/>
    </location>
</feature>
<dbReference type="PANTHER" id="PTHR48051">
    <property type="match status" value="1"/>
</dbReference>
<keyword evidence="1" id="KW-0433">Leucine-rich repeat</keyword>
<dbReference type="InterPro" id="IPR050216">
    <property type="entry name" value="LRR_domain-containing"/>
</dbReference>
<dbReference type="PANTHER" id="PTHR48051:SF39">
    <property type="entry name" value="P53-INDUCED DEATH DOMAIN PROTEIN 1"/>
    <property type="match status" value="1"/>
</dbReference>
<dbReference type="InterPro" id="IPR019502">
    <property type="entry name" value="Peptidase_S68_pidd"/>
</dbReference>
<dbReference type="InterPro" id="IPR003591">
    <property type="entry name" value="Leu-rich_rpt_typical-subtyp"/>
</dbReference>
<feature type="active site" evidence="3">
    <location>
        <position position="676"/>
    </location>
</feature>
<evidence type="ECO:0008006" key="10">
    <source>
        <dbReference type="Google" id="ProtNLM"/>
    </source>
</evidence>
<protein>
    <recommendedName>
        <fullName evidence="10">P53-induced death domain protein 1</fullName>
    </recommendedName>
</protein>
<evidence type="ECO:0000313" key="8">
    <source>
        <dbReference type="EMBL" id="KAF4081562.1"/>
    </source>
</evidence>
<feature type="compositionally biased region" description="Pro residues" evidence="5">
    <location>
        <begin position="378"/>
        <end position="390"/>
    </location>
</feature>
<evidence type="ECO:0000256" key="5">
    <source>
        <dbReference type="SAM" id="MobiDB-lite"/>
    </source>
</evidence>
<evidence type="ECO:0000313" key="9">
    <source>
        <dbReference type="Proteomes" id="UP000593565"/>
    </source>
</evidence>
<evidence type="ECO:0000256" key="3">
    <source>
        <dbReference type="PIRSR" id="PIRSR619502-1"/>
    </source>
</evidence>
<dbReference type="Proteomes" id="UP000593565">
    <property type="component" value="Unassembled WGS sequence"/>
</dbReference>
<dbReference type="Pfam" id="PF23598">
    <property type="entry name" value="LRR_14"/>
    <property type="match status" value="1"/>
</dbReference>
<dbReference type="Gene3D" id="3.80.10.10">
    <property type="entry name" value="Ribonuclease Inhibitor"/>
    <property type="match status" value="1"/>
</dbReference>
<dbReference type="GO" id="GO:0007165">
    <property type="term" value="P:signal transduction"/>
    <property type="evidence" value="ECO:0007669"/>
    <property type="project" value="InterPro"/>
</dbReference>
<feature type="site" description="Cleavage; by autolysis" evidence="4">
    <location>
        <begin position="677"/>
        <end position="678"/>
    </location>
</feature>
<feature type="region of interest" description="Disordered" evidence="5">
    <location>
        <begin position="371"/>
        <end position="395"/>
    </location>
</feature>
<keyword evidence="2" id="KW-0677">Repeat</keyword>
<name>A0A7J6AF98_AMEME</name>
<evidence type="ECO:0000259" key="6">
    <source>
        <dbReference type="PROSITE" id="PS50017"/>
    </source>
</evidence>
<dbReference type="Gene3D" id="1.10.533.10">
    <property type="entry name" value="Death Domain, Fas"/>
    <property type="match status" value="1"/>
</dbReference>
<evidence type="ECO:0000259" key="7">
    <source>
        <dbReference type="PROSITE" id="PS51145"/>
    </source>
</evidence>
<dbReference type="SMART" id="SM00369">
    <property type="entry name" value="LRR_TYP"/>
    <property type="match status" value="5"/>
</dbReference>
<accession>A0A7J6AF98</accession>
<organism evidence="8 9">
    <name type="scientific">Ameiurus melas</name>
    <name type="common">Black bullhead</name>
    <name type="synonym">Silurus melas</name>
    <dbReference type="NCBI Taxonomy" id="219545"/>
    <lineage>
        <taxon>Eukaryota</taxon>
        <taxon>Metazoa</taxon>
        <taxon>Chordata</taxon>
        <taxon>Craniata</taxon>
        <taxon>Vertebrata</taxon>
        <taxon>Euteleostomi</taxon>
        <taxon>Actinopterygii</taxon>
        <taxon>Neopterygii</taxon>
        <taxon>Teleostei</taxon>
        <taxon>Ostariophysi</taxon>
        <taxon>Siluriformes</taxon>
        <taxon>Ictaluridae</taxon>
        <taxon>Ameiurus</taxon>
    </lineage>
</organism>
<dbReference type="GO" id="GO:0006974">
    <property type="term" value="P:DNA damage response"/>
    <property type="evidence" value="ECO:0007669"/>
    <property type="project" value="InterPro"/>
</dbReference>
<dbReference type="InterPro" id="IPR001611">
    <property type="entry name" value="Leu-rich_rpt"/>
</dbReference>
<evidence type="ECO:0000256" key="1">
    <source>
        <dbReference type="ARBA" id="ARBA00022614"/>
    </source>
</evidence>
<feature type="region of interest" description="Disordered" evidence="5">
    <location>
        <begin position="95"/>
        <end position="125"/>
    </location>
</feature>
<feature type="active site" evidence="3">
    <location>
        <position position="678"/>
    </location>
</feature>
<dbReference type="Pfam" id="PF00791">
    <property type="entry name" value="ZU5"/>
    <property type="match status" value="1"/>
</dbReference>
<dbReference type="EMBL" id="JAAGNN010000013">
    <property type="protein sequence ID" value="KAF4081562.1"/>
    <property type="molecule type" value="Genomic_DNA"/>
</dbReference>
<dbReference type="InterPro" id="IPR011029">
    <property type="entry name" value="DEATH-like_dom_sf"/>
</dbReference>
<comment type="caution">
    <text evidence="8">The sequence shown here is derived from an EMBL/GenBank/DDBJ whole genome shotgun (WGS) entry which is preliminary data.</text>
</comment>
<feature type="active site" evidence="3">
    <location>
        <position position="536"/>
    </location>
</feature>
<dbReference type="SUPFAM" id="SSF47986">
    <property type="entry name" value="DEATH domain"/>
    <property type="match status" value="1"/>
</dbReference>
<proteinExistence type="predicted"/>
<feature type="region of interest" description="Disordered" evidence="5">
    <location>
        <begin position="1"/>
        <end position="72"/>
    </location>
</feature>
<dbReference type="InterPro" id="IPR000906">
    <property type="entry name" value="ZU5_dom"/>
</dbReference>
<dbReference type="InterPro" id="IPR000488">
    <property type="entry name" value="Death_dom"/>
</dbReference>
<feature type="active site" evidence="3">
    <location>
        <position position="534"/>
    </location>
</feature>
<dbReference type="PRINTS" id="PR00019">
    <property type="entry name" value="LEURICHRPT"/>
</dbReference>
<feature type="compositionally biased region" description="Low complexity" evidence="5">
    <location>
        <begin position="96"/>
        <end position="125"/>
    </location>
</feature>
<dbReference type="InterPro" id="IPR055414">
    <property type="entry name" value="LRR_R13L4/SHOC2-like"/>
</dbReference>
<dbReference type="SUPFAM" id="SSF52058">
    <property type="entry name" value="L domain-like"/>
    <property type="match status" value="1"/>
</dbReference>
<feature type="compositionally biased region" description="Basic and acidic residues" evidence="5">
    <location>
        <begin position="1"/>
        <end position="22"/>
    </location>
</feature>
<evidence type="ECO:0000256" key="2">
    <source>
        <dbReference type="ARBA" id="ARBA00022737"/>
    </source>
</evidence>
<dbReference type="FunFam" id="2.60.220.30:FF:000011">
    <property type="entry name" value="P53-induced death domain protein 1"/>
    <property type="match status" value="1"/>
</dbReference>
<dbReference type="PROSITE" id="PS51450">
    <property type="entry name" value="LRR"/>
    <property type="match status" value="3"/>
</dbReference>
<dbReference type="Pfam" id="PF00531">
    <property type="entry name" value="Death"/>
    <property type="match status" value="1"/>
</dbReference>
<evidence type="ECO:0000256" key="4">
    <source>
        <dbReference type="PIRSR" id="PIRSR619502-2"/>
    </source>
</evidence>
<gene>
    <name evidence="8" type="ORF">AMELA_G00162680</name>
</gene>
<dbReference type="FunFam" id="3.80.10.10:FF:001086">
    <property type="entry name" value="P53-induced death domain protein 1"/>
    <property type="match status" value="1"/>
</dbReference>
<dbReference type="AlphaFoldDB" id="A0A7J6AF98"/>
<dbReference type="GO" id="GO:0005737">
    <property type="term" value="C:cytoplasm"/>
    <property type="evidence" value="ECO:0007669"/>
    <property type="project" value="TreeGrafter"/>
</dbReference>
<dbReference type="PROSITE" id="PS51145">
    <property type="entry name" value="ZU5"/>
    <property type="match status" value="1"/>
</dbReference>
<feature type="site" description="Cleavage; by autolysis" evidence="4">
    <location>
        <begin position="535"/>
        <end position="536"/>
    </location>
</feature>
<dbReference type="SMART" id="SM00364">
    <property type="entry name" value="LRR_BAC"/>
    <property type="match status" value="6"/>
</dbReference>
<sequence length="989" mass="110258">MEREDERAQPSTGDEERRDRTRAVKVNEVMTVERDLGEPGPASDPDRRRRRHAEGVDELEPEPGRNPEVARQSGSIRSFLRGHAVGNGEAFHAFTSPSCSSSSSPCPSPSALLSTLSLSSSSPQPSLAPTLKLDAVLVNDRLVLDVYQRGGVAMPVLWESAPERMKRVQYVRLGSEDEGALEGSLGVLPHLTQLRSLAIRGHRFYDAQGEPLPGLLTSLPLSLSRCSLLVHLDLSFNRLSSLPACLLSLGHLSELLLCHNLLIGLPRDVCGLVALRRLSVLGNKLQTLPSQLGLLHGLQDLDVSFNQLESLPDELGLLKNLHTLELSSNRLRELPETLGSLHSLRVLAIHSNELRSIPESVKSLPELTRLDVRNNPLGRPPTPPPLPPAPAAQTDSPVPELHLAFNQHKFSVSPAGCHVFLPGGGELSFPRGCVKFFTQFKWAESKPDRKWIWLEEHDFLLSRPLELLPHGVTFDKPVEVCVPYHRTRKGEVMVRRYDGHAWSTLPTQTRRGGHRHSCRPRGRPARLACCTVTHFSWFVAVSRPVRDCCSVLPEGALLVSRYDPGIKLTFPANCTTHACTVTLQVLQVAQSEVQDLTGDPHASASPLLCLSQTPSMHFLQPIKVQIPLPPGLTGLTVDMSRLHLLHGDPVAHTWTDVTAQVSLYITHLYAIFSVTHFSWYWLWYTTHSCISGVVRKVYHRLKQFKVQFLVLQRKADFTQVLLQCLPSDKIDSRFASLSEQYDGPQPSDVCNLLEGEQFFAGFERGIDITSDRPDCREGRLAFTFYSHLKNIKEVHVCPTHQQEGTVRGQVSFYRGDVPNDLPEEVARKRKGHDSQWMATLPLRLPGADQEGSVYAERQYPPLNLGDPESGYLTETNLLSISFRIGQDWRSIGINLGISYNELDRIQFKHRDNLGAMVLEMLFHWAREQQKAGAGAVLRLIEALIESGRRDLADEVQDIMNLGKMKYTESLKRVGLETETPGSSTQSQLS</sequence>
<feature type="domain" description="ZU5" evidence="7">
    <location>
        <begin position="545"/>
        <end position="686"/>
    </location>
</feature>
<dbReference type="GO" id="GO:0006915">
    <property type="term" value="P:apoptotic process"/>
    <property type="evidence" value="ECO:0007669"/>
    <property type="project" value="InterPro"/>
</dbReference>
<dbReference type="PROSITE" id="PS50017">
    <property type="entry name" value="DEATH_DOMAIN"/>
    <property type="match status" value="1"/>
</dbReference>
<dbReference type="FunFam" id="1.10.533.10:FF:000088">
    <property type="entry name" value="P53-induced death domain protein 1"/>
    <property type="match status" value="1"/>
</dbReference>
<dbReference type="Pfam" id="PF10461">
    <property type="entry name" value="Peptidase_S68"/>
    <property type="match status" value="1"/>
</dbReference>